<dbReference type="InterPro" id="IPR040398">
    <property type="entry name" value="Not1"/>
</dbReference>
<dbReference type="Gene3D" id="3.30.420.10">
    <property type="entry name" value="Ribonuclease H-like superfamily/Ribonuclease H"/>
    <property type="match status" value="1"/>
</dbReference>
<comment type="caution">
    <text evidence="2">The sequence shown here is derived from an EMBL/GenBank/DDBJ whole genome shotgun (WGS) entry which is preliminary data.</text>
</comment>
<dbReference type="OrthoDB" id="6428254at2759"/>
<dbReference type="GO" id="GO:0017148">
    <property type="term" value="P:negative regulation of translation"/>
    <property type="evidence" value="ECO:0007669"/>
    <property type="project" value="InterPro"/>
</dbReference>
<evidence type="ECO:0000259" key="1">
    <source>
        <dbReference type="Pfam" id="PF16417"/>
    </source>
</evidence>
<evidence type="ECO:0000313" key="3">
    <source>
        <dbReference type="Proteomes" id="UP000499080"/>
    </source>
</evidence>
<dbReference type="GO" id="GO:0000932">
    <property type="term" value="C:P-body"/>
    <property type="evidence" value="ECO:0007669"/>
    <property type="project" value="TreeGrafter"/>
</dbReference>
<dbReference type="PANTHER" id="PTHR13162:SF8">
    <property type="entry name" value="CCR4-NOT TRANSCRIPTION COMPLEX SUBUNIT 1"/>
    <property type="match status" value="1"/>
</dbReference>
<dbReference type="EMBL" id="BGPR01008450">
    <property type="protein sequence ID" value="GBN33918.1"/>
    <property type="molecule type" value="Genomic_DNA"/>
</dbReference>
<gene>
    <name evidence="2" type="primary">cnot1_0</name>
    <name evidence="2" type="ORF">AVEN_41308_1</name>
</gene>
<reference evidence="2 3" key="1">
    <citation type="journal article" date="2019" name="Sci. Rep.">
        <title>Orb-weaving spider Araneus ventricosus genome elucidates the spidroin gene catalogue.</title>
        <authorList>
            <person name="Kono N."/>
            <person name="Nakamura H."/>
            <person name="Ohtoshi R."/>
            <person name="Moran D.A.P."/>
            <person name="Shinohara A."/>
            <person name="Yoshida Y."/>
            <person name="Fujiwara M."/>
            <person name="Mori M."/>
            <person name="Tomita M."/>
            <person name="Arakawa K."/>
        </authorList>
    </citation>
    <scope>NUCLEOTIDE SEQUENCE [LARGE SCALE GENOMIC DNA]</scope>
</reference>
<dbReference type="InterPro" id="IPR038535">
    <property type="entry name" value="CNOT1_TTP_bind_sf"/>
</dbReference>
<dbReference type="GO" id="GO:0000288">
    <property type="term" value="P:nuclear-transcribed mRNA catabolic process, deadenylation-dependent decay"/>
    <property type="evidence" value="ECO:0007669"/>
    <property type="project" value="TreeGrafter"/>
</dbReference>
<sequence length="404" mass="45390">MIKNLFEEYRFFPQYPDKELQITAQLFGGIVDQNLVSYLSLGLALRYVLESVKKPSNSKMFFFGVTAMDRFKTRLKDYPAYCQHLTTLPNFHELPQNLIEYIEYGARSQEPPLNRPSASVAQALSTPSAFPNITQAAPTLPMTTTTTTVTITTATPKIAGKPSIANATNIDTLLVATEKDEKLINPPDSVQDKVSFIVNNLSQSNLSQKVSLTPKETEAKLDEVHGISAPTFATVYNWVYELKLGRTSRNDENRSGRPVEVTSSEMIDDIHYMVLSDRRIKVRAIVEATGISQKLSVKKISAKWVRHLLSMENKRNCVLNSQASLALSLCNPDEFMCQYTTVDETWIHYYTPETKDQSKQWVFKNDPALKTVKSAGKVMATVLWNASGITYIYYLAKGQTINGE</sequence>
<dbReference type="PANTHER" id="PTHR13162">
    <property type="entry name" value="CCR4-NOT TRANSCRIPTION COMPLEX"/>
    <property type="match status" value="1"/>
</dbReference>
<protein>
    <submittedName>
        <fullName evidence="2">CCR4-NOT transcription complex subunit 1</fullName>
    </submittedName>
</protein>
<dbReference type="GO" id="GO:0060090">
    <property type="term" value="F:molecular adaptor activity"/>
    <property type="evidence" value="ECO:0007669"/>
    <property type="project" value="TreeGrafter"/>
</dbReference>
<dbReference type="Gene3D" id="1.25.40.840">
    <property type="entry name" value="CCR4-NOT transcription complex subunit 1 TTP binding domain"/>
    <property type="match status" value="1"/>
</dbReference>
<dbReference type="Pfam" id="PF01359">
    <property type="entry name" value="Transposase_1"/>
    <property type="match status" value="1"/>
</dbReference>
<dbReference type="InterPro" id="IPR036397">
    <property type="entry name" value="RNaseH_sf"/>
</dbReference>
<proteinExistence type="predicted"/>
<name>A0A4Y2N3A8_ARAVE</name>
<dbReference type="AlphaFoldDB" id="A0A4Y2N3A8"/>
<dbReference type="GO" id="GO:0030015">
    <property type="term" value="C:CCR4-NOT core complex"/>
    <property type="evidence" value="ECO:0007669"/>
    <property type="project" value="InterPro"/>
</dbReference>
<dbReference type="InterPro" id="IPR032193">
    <property type="entry name" value="CNOT1_TTP_bind"/>
</dbReference>
<dbReference type="Gene3D" id="1.25.40.180">
    <property type="match status" value="1"/>
</dbReference>
<keyword evidence="3" id="KW-1185">Reference proteome</keyword>
<accession>A0A4Y2N3A8</accession>
<organism evidence="2 3">
    <name type="scientific">Araneus ventricosus</name>
    <name type="common">Orbweaver spider</name>
    <name type="synonym">Epeira ventricosa</name>
    <dbReference type="NCBI Taxonomy" id="182803"/>
    <lineage>
        <taxon>Eukaryota</taxon>
        <taxon>Metazoa</taxon>
        <taxon>Ecdysozoa</taxon>
        <taxon>Arthropoda</taxon>
        <taxon>Chelicerata</taxon>
        <taxon>Arachnida</taxon>
        <taxon>Araneae</taxon>
        <taxon>Araneomorphae</taxon>
        <taxon>Entelegynae</taxon>
        <taxon>Araneoidea</taxon>
        <taxon>Araneidae</taxon>
        <taxon>Araneus</taxon>
    </lineage>
</organism>
<dbReference type="InterPro" id="IPR001888">
    <property type="entry name" value="Transposase_1"/>
</dbReference>
<dbReference type="Proteomes" id="UP000499080">
    <property type="component" value="Unassembled WGS sequence"/>
</dbReference>
<dbReference type="GO" id="GO:0003676">
    <property type="term" value="F:nucleic acid binding"/>
    <property type="evidence" value="ECO:0007669"/>
    <property type="project" value="InterPro"/>
</dbReference>
<feature type="domain" description="CCR4-NOT transcription complex subunit 1 TTP binding" evidence="1">
    <location>
        <begin position="1"/>
        <end position="112"/>
    </location>
</feature>
<evidence type="ECO:0000313" key="2">
    <source>
        <dbReference type="EMBL" id="GBN33918.1"/>
    </source>
</evidence>
<dbReference type="Pfam" id="PF16417">
    <property type="entry name" value="CNOT1_TTP_bind"/>
    <property type="match status" value="1"/>
</dbReference>